<reference evidence="3 4" key="1">
    <citation type="journal article" date="2016" name="Sci. Rep.">
        <title>The Dendrobium catenatum Lindl. genome sequence provides insights into polysaccharide synthase, floral development and adaptive evolution.</title>
        <authorList>
            <person name="Zhang G.Q."/>
            <person name="Xu Q."/>
            <person name="Bian C."/>
            <person name="Tsai W.C."/>
            <person name="Yeh C.M."/>
            <person name="Liu K.W."/>
            <person name="Yoshida K."/>
            <person name="Zhang L.S."/>
            <person name="Chang S.B."/>
            <person name="Chen F."/>
            <person name="Shi Y."/>
            <person name="Su Y.Y."/>
            <person name="Zhang Y.Q."/>
            <person name="Chen L.J."/>
            <person name="Yin Y."/>
            <person name="Lin M."/>
            <person name="Huang H."/>
            <person name="Deng H."/>
            <person name="Wang Z.W."/>
            <person name="Zhu S.L."/>
            <person name="Zhao X."/>
            <person name="Deng C."/>
            <person name="Niu S.C."/>
            <person name="Huang J."/>
            <person name="Wang M."/>
            <person name="Liu G.H."/>
            <person name="Yang H.J."/>
            <person name="Xiao X.J."/>
            <person name="Hsiao Y.Y."/>
            <person name="Wu W.L."/>
            <person name="Chen Y.Y."/>
            <person name="Mitsuda N."/>
            <person name="Ohme-Takagi M."/>
            <person name="Luo Y.B."/>
            <person name="Van de Peer Y."/>
            <person name="Liu Z.J."/>
        </authorList>
    </citation>
    <scope>NUCLEOTIDE SEQUENCE [LARGE SCALE GENOMIC DNA]</scope>
    <source>
        <tissue evidence="3">The whole plant</tissue>
    </source>
</reference>
<evidence type="ECO:0000259" key="2">
    <source>
        <dbReference type="Pfam" id="PF22936"/>
    </source>
</evidence>
<evidence type="ECO:0000256" key="1">
    <source>
        <dbReference type="SAM" id="MobiDB-lite"/>
    </source>
</evidence>
<protein>
    <submittedName>
        <fullName evidence="3">Retrovirus-related Pol polyprotein from transposon TNT 1-94</fullName>
    </submittedName>
</protein>
<name>A0A2I0WWU7_9ASPA</name>
<proteinExistence type="predicted"/>
<evidence type="ECO:0000313" key="3">
    <source>
        <dbReference type="EMBL" id="PKU80139.1"/>
    </source>
</evidence>
<dbReference type="PANTHER" id="PTHR47481">
    <property type="match status" value="1"/>
</dbReference>
<dbReference type="InterPro" id="IPR054722">
    <property type="entry name" value="PolX-like_BBD"/>
</dbReference>
<feature type="region of interest" description="Disordered" evidence="1">
    <location>
        <begin position="368"/>
        <end position="399"/>
    </location>
</feature>
<reference evidence="3 4" key="2">
    <citation type="journal article" date="2017" name="Nature">
        <title>The Apostasia genome and the evolution of orchids.</title>
        <authorList>
            <person name="Zhang G.Q."/>
            <person name="Liu K.W."/>
            <person name="Li Z."/>
            <person name="Lohaus R."/>
            <person name="Hsiao Y.Y."/>
            <person name="Niu S.C."/>
            <person name="Wang J.Y."/>
            <person name="Lin Y.C."/>
            <person name="Xu Q."/>
            <person name="Chen L.J."/>
            <person name="Yoshida K."/>
            <person name="Fujiwara S."/>
            <person name="Wang Z.W."/>
            <person name="Zhang Y.Q."/>
            <person name="Mitsuda N."/>
            <person name="Wang M."/>
            <person name="Liu G.H."/>
            <person name="Pecoraro L."/>
            <person name="Huang H.X."/>
            <person name="Xiao X.J."/>
            <person name="Lin M."/>
            <person name="Wu X.Y."/>
            <person name="Wu W.L."/>
            <person name="Chen Y.Y."/>
            <person name="Chang S.B."/>
            <person name="Sakamoto S."/>
            <person name="Ohme-Takagi M."/>
            <person name="Yagi M."/>
            <person name="Zeng S.J."/>
            <person name="Shen C.Y."/>
            <person name="Yeh C.M."/>
            <person name="Luo Y.B."/>
            <person name="Tsai W.C."/>
            <person name="Van de Peer Y."/>
            <person name="Liu Z.J."/>
        </authorList>
    </citation>
    <scope>NUCLEOTIDE SEQUENCE [LARGE SCALE GENOMIC DNA]</scope>
    <source>
        <tissue evidence="3">The whole plant</tissue>
    </source>
</reference>
<gene>
    <name evidence="3" type="ORF">MA16_Dca026535</name>
</gene>
<accession>A0A2I0WWU7</accession>
<dbReference type="AlphaFoldDB" id="A0A2I0WWU7"/>
<dbReference type="PANTHER" id="PTHR47481:SF31">
    <property type="entry name" value="OS01G0873500 PROTEIN"/>
    <property type="match status" value="1"/>
</dbReference>
<feature type="domain" description="Retrovirus-related Pol polyprotein from transposon TNT 1-94-like beta-barrel" evidence="2">
    <location>
        <begin position="334"/>
        <end position="381"/>
    </location>
</feature>
<feature type="compositionally biased region" description="Polar residues" evidence="1">
    <location>
        <begin position="390"/>
        <end position="399"/>
    </location>
</feature>
<dbReference type="Proteomes" id="UP000233837">
    <property type="component" value="Unassembled WGS sequence"/>
</dbReference>
<dbReference type="Pfam" id="PF22936">
    <property type="entry name" value="Pol_BBD"/>
    <property type="match status" value="1"/>
</dbReference>
<dbReference type="EMBL" id="KZ502369">
    <property type="protein sequence ID" value="PKU80139.1"/>
    <property type="molecule type" value="Genomic_DNA"/>
</dbReference>
<dbReference type="Pfam" id="PF14223">
    <property type="entry name" value="Retrotran_gag_2"/>
    <property type="match status" value="1"/>
</dbReference>
<keyword evidence="4" id="KW-1185">Reference proteome</keyword>
<evidence type="ECO:0000313" key="4">
    <source>
        <dbReference type="Proteomes" id="UP000233837"/>
    </source>
</evidence>
<sequence length="399" mass="43621">MEAPTASSATNTSADAHGSGTNSYPLIPPQLKFLLGNIKSIISLPLTADIYPMWRSQVFKIFKANGFEGFLDGSSRCPSPTESSSSSNNFTSQSWNLIDQNLAAALYSIISPSLLPYVLNLEHCCEIWETLDHRLQSSSRSRTIQLRNELNSLSMKNQTMSQFLLTVKTKVDAIAATGSPLTSEEVIFYTLNGLPAQYQAFKTAIRTNLQPISIDDLYTLLCSEEQNLAQEAIKDLQTLQISDPSVALYSSRGRGRSRGDSSRGRPPSASRNFRSNTRRSDKNTSNPVTCQICSKFGHSALRCWYRNDPSYTEESQLQKTALFSPSDSTSPSDWYLDSGASTHLTSDISQIQSVKSYSGPNQVTLGNGYQVPIQHSGKGVLPTPQGLDDGSSSTQGTLP</sequence>
<feature type="region of interest" description="Disordered" evidence="1">
    <location>
        <begin position="249"/>
        <end position="287"/>
    </location>
</feature>
<organism evidence="3 4">
    <name type="scientific">Dendrobium catenatum</name>
    <dbReference type="NCBI Taxonomy" id="906689"/>
    <lineage>
        <taxon>Eukaryota</taxon>
        <taxon>Viridiplantae</taxon>
        <taxon>Streptophyta</taxon>
        <taxon>Embryophyta</taxon>
        <taxon>Tracheophyta</taxon>
        <taxon>Spermatophyta</taxon>
        <taxon>Magnoliopsida</taxon>
        <taxon>Liliopsida</taxon>
        <taxon>Asparagales</taxon>
        <taxon>Orchidaceae</taxon>
        <taxon>Epidendroideae</taxon>
        <taxon>Malaxideae</taxon>
        <taxon>Dendrobiinae</taxon>
        <taxon>Dendrobium</taxon>
    </lineage>
</organism>